<feature type="region of interest" description="Disordered" evidence="1">
    <location>
        <begin position="55"/>
        <end position="75"/>
    </location>
</feature>
<accession>A0A9P8C3A1</accession>
<sequence length="247" mass="26845">MKTPQLIDQTTPYSRLDIDDESLSHTHGLGLRSLPGASLKTAGQSSCVLSKAHAEYHHHETGPGSRGGVGGGDLEMEGIETHDIMDPEATMKRNERVDSTTTFHATSNIPYNGSNLEDQAATPPPPPSSPIANSPLSFSPISPTFPSNIRPGLASTAHSPILSRTHSKHSQPLAYETDHYHPDDEHPPNSRSSSPHPRDDDGKGRGDGEEDEGKQQGWLEILSLLYEMERLGPRETGLLRSNRRSGR</sequence>
<feature type="region of interest" description="Disordered" evidence="1">
    <location>
        <begin position="104"/>
        <end position="216"/>
    </location>
</feature>
<feature type="compositionally biased region" description="Gly residues" evidence="1">
    <location>
        <begin position="64"/>
        <end position="73"/>
    </location>
</feature>
<proteinExistence type="predicted"/>
<reference evidence="2" key="1">
    <citation type="journal article" date="2021" name="IMA Fungus">
        <title>Genomic characterization of three marine fungi, including Emericellopsis atlantica sp. nov. with signatures of a generalist lifestyle and marine biomass degradation.</title>
        <authorList>
            <person name="Hagestad O.C."/>
            <person name="Hou L."/>
            <person name="Andersen J.H."/>
            <person name="Hansen E.H."/>
            <person name="Altermark B."/>
            <person name="Li C."/>
            <person name="Kuhnert E."/>
            <person name="Cox R.J."/>
            <person name="Crous P.W."/>
            <person name="Spatafora J.W."/>
            <person name="Lail K."/>
            <person name="Amirebrahimi M."/>
            <person name="Lipzen A."/>
            <person name="Pangilinan J."/>
            <person name="Andreopoulos W."/>
            <person name="Hayes R.D."/>
            <person name="Ng V."/>
            <person name="Grigoriev I.V."/>
            <person name="Jackson S.A."/>
            <person name="Sutton T.D.S."/>
            <person name="Dobson A.D.W."/>
            <person name="Rama T."/>
        </authorList>
    </citation>
    <scope>NUCLEOTIDE SEQUENCE</scope>
    <source>
        <strain evidence="2">TRa018bII</strain>
    </source>
</reference>
<comment type="caution">
    <text evidence="2">The sequence shown here is derived from an EMBL/GenBank/DDBJ whole genome shotgun (WGS) entry which is preliminary data.</text>
</comment>
<dbReference type="EMBL" id="MU251643">
    <property type="protein sequence ID" value="KAG9230806.1"/>
    <property type="molecule type" value="Genomic_DNA"/>
</dbReference>
<organism evidence="2 3">
    <name type="scientific">Amylocarpus encephaloides</name>
    <dbReference type="NCBI Taxonomy" id="45428"/>
    <lineage>
        <taxon>Eukaryota</taxon>
        <taxon>Fungi</taxon>
        <taxon>Dikarya</taxon>
        <taxon>Ascomycota</taxon>
        <taxon>Pezizomycotina</taxon>
        <taxon>Leotiomycetes</taxon>
        <taxon>Helotiales</taxon>
        <taxon>Helotiales incertae sedis</taxon>
        <taxon>Amylocarpus</taxon>
    </lineage>
</organism>
<feature type="compositionally biased region" description="Polar residues" evidence="1">
    <location>
        <begin position="104"/>
        <end position="117"/>
    </location>
</feature>
<keyword evidence="3" id="KW-1185">Reference proteome</keyword>
<dbReference type="Proteomes" id="UP000824998">
    <property type="component" value="Unassembled WGS sequence"/>
</dbReference>
<name>A0A9P8C3A1_9HELO</name>
<evidence type="ECO:0000256" key="1">
    <source>
        <dbReference type="SAM" id="MobiDB-lite"/>
    </source>
</evidence>
<gene>
    <name evidence="2" type="ORF">BJ875DRAFT_487605</name>
</gene>
<dbReference type="AlphaFoldDB" id="A0A9P8C3A1"/>
<protein>
    <submittedName>
        <fullName evidence="2">Uncharacterized protein</fullName>
    </submittedName>
</protein>
<feature type="compositionally biased region" description="Basic and acidic residues" evidence="1">
    <location>
        <begin position="176"/>
        <end position="188"/>
    </location>
</feature>
<evidence type="ECO:0000313" key="3">
    <source>
        <dbReference type="Proteomes" id="UP000824998"/>
    </source>
</evidence>
<evidence type="ECO:0000313" key="2">
    <source>
        <dbReference type="EMBL" id="KAG9230806.1"/>
    </source>
</evidence>
<feature type="compositionally biased region" description="Basic and acidic residues" evidence="1">
    <location>
        <begin position="196"/>
        <end position="207"/>
    </location>
</feature>